<dbReference type="Pfam" id="PF00149">
    <property type="entry name" value="Metallophos"/>
    <property type="match status" value="1"/>
</dbReference>
<gene>
    <name evidence="2" type="ORF">LX12_004141</name>
</gene>
<evidence type="ECO:0000313" key="2">
    <source>
        <dbReference type="EMBL" id="MCP2162929.1"/>
    </source>
</evidence>
<evidence type="ECO:0000259" key="1">
    <source>
        <dbReference type="Pfam" id="PF00149"/>
    </source>
</evidence>
<dbReference type="Gene3D" id="3.60.21.10">
    <property type="match status" value="1"/>
</dbReference>
<dbReference type="SUPFAM" id="SSF56300">
    <property type="entry name" value="Metallo-dependent phosphatases"/>
    <property type="match status" value="1"/>
</dbReference>
<name>A0ABT1H6R4_9NOCA</name>
<feature type="domain" description="Calcineurin-like phosphoesterase" evidence="1">
    <location>
        <begin position="21"/>
        <end position="196"/>
    </location>
</feature>
<dbReference type="InterPro" id="IPR029052">
    <property type="entry name" value="Metallo-depent_PP-like"/>
</dbReference>
<sequence length="247" mass="26284">MVRVLAVADEVVDGLLCGLAEQIAPDLVLGAGDLPFDYLETLATRSDAPCVYVPGNHDRDLSGFRRGRSGWTRAGLPAADPGPRGAVNADGRVVSVAGLRIAGLGGSIRYNGGPNQYREQAQRRRARALHRREAMAARIQTIRGRHPARVDILLTHSPAQGYGDETDAPHRGFACLIGLVRALRPQALVHGHVHPYGTRPEDLRIPYADTPTGSDGAAVSVNTVGYTVFDITPGGAGIAITRRRHGA</sequence>
<reference evidence="2 3" key="1">
    <citation type="submission" date="2022-06" db="EMBL/GenBank/DDBJ databases">
        <title>Genomic Encyclopedia of Archaeal and Bacterial Type Strains, Phase II (KMG-II): from individual species to whole genera.</title>
        <authorList>
            <person name="Goeker M."/>
        </authorList>
    </citation>
    <scope>NUCLEOTIDE SEQUENCE [LARGE SCALE GENOMIC DNA]</scope>
    <source>
        <strain evidence="2 3">DSM 45037</strain>
    </source>
</reference>
<organism evidence="2 3">
    <name type="scientific">Williamsia serinedens</name>
    <dbReference type="NCBI Taxonomy" id="391736"/>
    <lineage>
        <taxon>Bacteria</taxon>
        <taxon>Bacillati</taxon>
        <taxon>Actinomycetota</taxon>
        <taxon>Actinomycetes</taxon>
        <taxon>Mycobacteriales</taxon>
        <taxon>Nocardiaceae</taxon>
        <taxon>Williamsia</taxon>
    </lineage>
</organism>
<dbReference type="Proteomes" id="UP001205740">
    <property type="component" value="Unassembled WGS sequence"/>
</dbReference>
<accession>A0ABT1H6R4</accession>
<evidence type="ECO:0000313" key="3">
    <source>
        <dbReference type="Proteomes" id="UP001205740"/>
    </source>
</evidence>
<protein>
    <submittedName>
        <fullName evidence="2">Phosphoesterase</fullName>
    </submittedName>
</protein>
<proteinExistence type="predicted"/>
<keyword evidence="3" id="KW-1185">Reference proteome</keyword>
<comment type="caution">
    <text evidence="2">The sequence shown here is derived from an EMBL/GenBank/DDBJ whole genome shotgun (WGS) entry which is preliminary data.</text>
</comment>
<dbReference type="RefSeq" id="WP_253656499.1">
    <property type="nucleotide sequence ID" value="NZ_BAAAOE010000003.1"/>
</dbReference>
<dbReference type="EMBL" id="JAMTCG010000009">
    <property type="protein sequence ID" value="MCP2162929.1"/>
    <property type="molecule type" value="Genomic_DNA"/>
</dbReference>
<dbReference type="InterPro" id="IPR004843">
    <property type="entry name" value="Calcineurin-like_PHP"/>
</dbReference>